<comment type="similarity">
    <text evidence="1">Belongs to the ABC transporter superfamily.</text>
</comment>
<dbReference type="InterPro" id="IPR027417">
    <property type="entry name" value="P-loop_NTPase"/>
</dbReference>
<gene>
    <name evidence="6" type="ORF">SAMN06297251_102242</name>
</gene>
<dbReference type="PROSITE" id="PS50893">
    <property type="entry name" value="ABC_TRANSPORTER_2"/>
    <property type="match status" value="1"/>
</dbReference>
<dbReference type="InterPro" id="IPR003593">
    <property type="entry name" value="AAA+_ATPase"/>
</dbReference>
<dbReference type="CDD" id="cd03214">
    <property type="entry name" value="ABC_Iron-Siderophores_B12_Hemin"/>
    <property type="match status" value="1"/>
</dbReference>
<dbReference type="Proteomes" id="UP000192656">
    <property type="component" value="Unassembled WGS sequence"/>
</dbReference>
<accession>A0A1W1Z7F3</accession>
<protein>
    <submittedName>
        <fullName evidence="6">Iron complex transport system ATP-binding protein</fullName>
    </submittedName>
</protein>
<name>A0A1W1Z7F3_9HYPH</name>
<keyword evidence="7" id="KW-1185">Reference proteome</keyword>
<dbReference type="RefSeq" id="WP_084408690.1">
    <property type="nucleotide sequence ID" value="NZ_FWXR01000002.1"/>
</dbReference>
<dbReference type="FunFam" id="3.40.50.300:FF:000134">
    <property type="entry name" value="Iron-enterobactin ABC transporter ATP-binding protein"/>
    <property type="match status" value="1"/>
</dbReference>
<evidence type="ECO:0000256" key="4">
    <source>
        <dbReference type="ARBA" id="ARBA00022840"/>
    </source>
</evidence>
<evidence type="ECO:0000259" key="5">
    <source>
        <dbReference type="PROSITE" id="PS50893"/>
    </source>
</evidence>
<organism evidence="6 7">
    <name type="scientific">Fulvimarina manganoxydans</name>
    <dbReference type="NCBI Taxonomy" id="937218"/>
    <lineage>
        <taxon>Bacteria</taxon>
        <taxon>Pseudomonadati</taxon>
        <taxon>Pseudomonadota</taxon>
        <taxon>Alphaproteobacteria</taxon>
        <taxon>Hyphomicrobiales</taxon>
        <taxon>Aurantimonadaceae</taxon>
        <taxon>Fulvimarina</taxon>
    </lineage>
</organism>
<reference evidence="6 7" key="1">
    <citation type="submission" date="2017-04" db="EMBL/GenBank/DDBJ databases">
        <authorList>
            <person name="Afonso C.L."/>
            <person name="Miller P.J."/>
            <person name="Scott M.A."/>
            <person name="Spackman E."/>
            <person name="Goraichik I."/>
            <person name="Dimitrov K.M."/>
            <person name="Suarez D.L."/>
            <person name="Swayne D.E."/>
        </authorList>
    </citation>
    <scope>NUCLEOTIDE SEQUENCE [LARGE SCALE GENOMIC DNA]</scope>
    <source>
        <strain evidence="6 7">CGMCC 1.10972</strain>
    </source>
</reference>
<keyword evidence="4 6" id="KW-0067">ATP-binding</keyword>
<evidence type="ECO:0000256" key="3">
    <source>
        <dbReference type="ARBA" id="ARBA00022741"/>
    </source>
</evidence>
<evidence type="ECO:0000256" key="1">
    <source>
        <dbReference type="ARBA" id="ARBA00005417"/>
    </source>
</evidence>
<keyword evidence="3" id="KW-0547">Nucleotide-binding</keyword>
<dbReference type="Pfam" id="PF00005">
    <property type="entry name" value="ABC_tran"/>
    <property type="match status" value="1"/>
</dbReference>
<dbReference type="GO" id="GO:0005524">
    <property type="term" value="F:ATP binding"/>
    <property type="evidence" value="ECO:0007669"/>
    <property type="project" value="UniProtKB-KW"/>
</dbReference>
<dbReference type="SMART" id="SM00382">
    <property type="entry name" value="AAA"/>
    <property type="match status" value="1"/>
</dbReference>
<sequence>MTIEAHNLVWGVGRKTIVRDVSVSVQKGETLGLIGPNGSGKSSLLRLLAGLRQPRSGDVRINGQDVARVSRRALARQVAFVQQNAATDTNVSVHDVVKLGRTPHRSALAGWSAADEAAVSNALAQVDMQSRSGQAWQTLSGGERQRVHIARALAQSPIVMFLDEPTNHLDIHHQIEILRMVRDLPLTSIVALHDLNLAAMFCDRIVVMQDGALVACGSPGDVLTEALLHSVFRVAASVSAADASERPHIRFRSE</sequence>
<evidence type="ECO:0000313" key="7">
    <source>
        <dbReference type="Proteomes" id="UP000192656"/>
    </source>
</evidence>
<dbReference type="STRING" id="937218.SAMN06297251_102242"/>
<dbReference type="EMBL" id="FWXR01000002">
    <property type="protein sequence ID" value="SMC44232.1"/>
    <property type="molecule type" value="Genomic_DNA"/>
</dbReference>
<evidence type="ECO:0000313" key="6">
    <source>
        <dbReference type="EMBL" id="SMC44232.1"/>
    </source>
</evidence>
<dbReference type="Gene3D" id="3.40.50.300">
    <property type="entry name" value="P-loop containing nucleotide triphosphate hydrolases"/>
    <property type="match status" value="1"/>
</dbReference>
<proteinExistence type="inferred from homology"/>
<dbReference type="PANTHER" id="PTHR42794">
    <property type="entry name" value="HEMIN IMPORT ATP-BINDING PROTEIN HMUV"/>
    <property type="match status" value="1"/>
</dbReference>
<dbReference type="InterPro" id="IPR003439">
    <property type="entry name" value="ABC_transporter-like_ATP-bd"/>
</dbReference>
<dbReference type="AlphaFoldDB" id="A0A1W1Z7F3"/>
<dbReference type="OrthoDB" id="9810077at2"/>
<evidence type="ECO:0000256" key="2">
    <source>
        <dbReference type="ARBA" id="ARBA00022448"/>
    </source>
</evidence>
<dbReference type="GO" id="GO:0016887">
    <property type="term" value="F:ATP hydrolysis activity"/>
    <property type="evidence" value="ECO:0007669"/>
    <property type="project" value="InterPro"/>
</dbReference>
<keyword evidence="2" id="KW-0813">Transport</keyword>
<feature type="domain" description="ABC transporter" evidence="5">
    <location>
        <begin position="3"/>
        <end position="235"/>
    </location>
</feature>
<dbReference type="SUPFAM" id="SSF52540">
    <property type="entry name" value="P-loop containing nucleoside triphosphate hydrolases"/>
    <property type="match status" value="1"/>
</dbReference>
<dbReference type="PANTHER" id="PTHR42794:SF2">
    <property type="entry name" value="ABC TRANSPORTER ATP-BINDING PROTEIN"/>
    <property type="match status" value="1"/>
</dbReference>